<comment type="caution">
    <text evidence="1">The sequence shown here is derived from an EMBL/GenBank/DDBJ whole genome shotgun (WGS) entry which is preliminary data.</text>
</comment>
<reference evidence="1" key="1">
    <citation type="journal article" date="2020" name="bioRxiv">
        <title>Chromosome-level reference genome of the European wasp spider Argiope bruennichi: a resource for studies on range expansion and evolutionary adaptation.</title>
        <authorList>
            <person name="Sheffer M.M."/>
            <person name="Hoppe A."/>
            <person name="Krehenwinkel H."/>
            <person name="Uhl G."/>
            <person name="Kuss A.W."/>
            <person name="Jensen L."/>
            <person name="Jensen C."/>
            <person name="Gillespie R.G."/>
            <person name="Hoff K.J."/>
            <person name="Prost S."/>
        </authorList>
    </citation>
    <scope>NUCLEOTIDE SEQUENCE</scope>
</reference>
<protein>
    <submittedName>
        <fullName evidence="1">Uncharacterized protein</fullName>
    </submittedName>
</protein>
<accession>A0A8T0F306</accession>
<name>A0A8T0F306_ARGBR</name>
<proteinExistence type="predicted"/>
<evidence type="ECO:0000313" key="2">
    <source>
        <dbReference type="Proteomes" id="UP000807504"/>
    </source>
</evidence>
<evidence type="ECO:0000313" key="1">
    <source>
        <dbReference type="EMBL" id="KAF8783329.1"/>
    </source>
</evidence>
<dbReference type="EMBL" id="JABXBU010001863">
    <property type="protein sequence ID" value="KAF8783329.1"/>
    <property type="molecule type" value="Genomic_DNA"/>
</dbReference>
<gene>
    <name evidence="1" type="ORF">HNY73_013504</name>
</gene>
<dbReference type="Proteomes" id="UP000807504">
    <property type="component" value="Unassembled WGS sequence"/>
</dbReference>
<sequence>MLNTKGQLLRKRNADGLHPLNFKMSNSQPGLQDGLLIFSCIKNKGFKADLGLPFLDEVAHLATLQRSEIN</sequence>
<organism evidence="1 2">
    <name type="scientific">Argiope bruennichi</name>
    <name type="common">Wasp spider</name>
    <name type="synonym">Aranea bruennichi</name>
    <dbReference type="NCBI Taxonomy" id="94029"/>
    <lineage>
        <taxon>Eukaryota</taxon>
        <taxon>Metazoa</taxon>
        <taxon>Ecdysozoa</taxon>
        <taxon>Arthropoda</taxon>
        <taxon>Chelicerata</taxon>
        <taxon>Arachnida</taxon>
        <taxon>Araneae</taxon>
        <taxon>Araneomorphae</taxon>
        <taxon>Entelegynae</taxon>
        <taxon>Araneoidea</taxon>
        <taxon>Araneidae</taxon>
        <taxon>Argiope</taxon>
    </lineage>
</organism>
<dbReference type="AlphaFoldDB" id="A0A8T0F306"/>
<reference evidence="1" key="2">
    <citation type="submission" date="2020-06" db="EMBL/GenBank/DDBJ databases">
        <authorList>
            <person name="Sheffer M."/>
        </authorList>
    </citation>
    <scope>NUCLEOTIDE SEQUENCE</scope>
</reference>
<keyword evidence="2" id="KW-1185">Reference proteome</keyword>